<feature type="domain" description="Phosphodiester glycosidase" evidence="1">
    <location>
        <begin position="654"/>
        <end position="760"/>
    </location>
</feature>
<gene>
    <name evidence="2" type="ORF">COS99_07665</name>
</gene>
<evidence type="ECO:0000259" key="1">
    <source>
        <dbReference type="Pfam" id="PF09992"/>
    </source>
</evidence>
<name>A0A2J0KQY7_9BACT</name>
<proteinExistence type="predicted"/>
<dbReference type="EMBL" id="PEWV01000072">
    <property type="protein sequence ID" value="PIU41031.1"/>
    <property type="molecule type" value="Genomic_DNA"/>
</dbReference>
<dbReference type="InterPro" id="IPR018711">
    <property type="entry name" value="NAGPA"/>
</dbReference>
<organism evidence="2 3">
    <name type="scientific">Candidatus Aquitaenariimonas noxiae</name>
    <dbReference type="NCBI Taxonomy" id="1974741"/>
    <lineage>
        <taxon>Bacteria</taxon>
        <taxon>Pseudomonadati</taxon>
        <taxon>Candidatus Omnitrophota</taxon>
        <taxon>Candidatus Aquitaenariimonas</taxon>
    </lineage>
</organism>
<evidence type="ECO:0000313" key="3">
    <source>
        <dbReference type="Proteomes" id="UP000230052"/>
    </source>
</evidence>
<comment type="caution">
    <text evidence="2">The sequence shown here is derived from an EMBL/GenBank/DDBJ whole genome shotgun (WGS) entry which is preliminary data.</text>
</comment>
<accession>A0A2J0KQY7</accession>
<evidence type="ECO:0000313" key="2">
    <source>
        <dbReference type="EMBL" id="PIU41031.1"/>
    </source>
</evidence>
<sequence>MVYMKLKRLLIISTLAIIIAIFSLQQSPCADTSSKLVFENLAPNHEIHGPSEGDVVARYILSTIRTRRDAALAAGQDIAATNRATLQELRRWLSGNRDARRIVADIRLGRGAGVGSEVVSISDRTRLYNDREGLLGEGEVFEVVLRSGKRFFVDSGTRIVTARRDYDHEVHETAQDEQIAKAEHISIDSDRALYERVTRLVEGIAEDLSNVEVYHSEVLVDGQPEEEVIFSNKIKELLNKWYLSRRDRVIYGLRDAVAGHTLSFIRFVRGIEGFGGHAGKKGIYIDAKYIGRSDQELKKILRHEILAYLLPYNEVGIQTFESRLGYRGVAPIHPTLMISEVVPMEERRPDQFRDWAESGWTGKEILVIENDVVGKRLFGGIMKAILEGEGYIVWWAGAGTARHVRERLGLDFSAVIADSEFARTENGAALLDEFRAQGVPVVLTVNISPTHIARIKEVKDLPPSRNLNSEEQQTLDQALQGLAFEAVVPKPFARQEFLDAIDRVTKSLVAGAPVEIAAGVREAPIRFSREGRFAKGFVVLINPEYVDIDVAVCEGVREYDANADDQAWPGKRIDEVEGSLTDDQREKLVLLGPANLGDFIKGNTAIIQESVLITKTGPGSYQDSAVPLDGDFYFMVLDAGETGLRVVNIKDGIPTTDINHIKLAISGPPLVQDGKDISDLLHFSGENQPVLRPCDVSWDPGTTTAAFAAIGRAEDGRLLYLAIAGDPRAQPELYAREVASAMVRLGAKDALMIAGSAQVVAKAMAHGELVESVAALAHPGSQRAETEPGSRKIGTWLRVLAKPVEGIMIGEREAIPNIPGAQVIPLAFATEDSAARGLAVIAEREAVDVMLLLNPNVVGYNFNTHAVARKFAAAHGKEYMALPGISVPEARQTDAVLSPEERENAILIAPATQAGFWMPTTIVIENGQLIKKTAPGIHQTELIEPDGEFYFFVFDAGKVGMQVVHIDNGVPREDISDIQLAIAGPPLIQDGNDVSDRIEFAGENQPIISGRQVNWRRGLRVPFTAFGCDEAGNLIYFGLAGNSDERPEVTAEEMARVGLRLGAKNLILSGGGPDVQVDIIGHELVAPAAAYPTSETGAEFAYRPLGTILCFVPTKGEGLSVVKRFGTNSEELAGEVDSKGGKIYAGLTETEVQAIDENINKKSDLVRLKHAQTVENVADACEWLIGKTLKEMDQTRLTERERGALEDEAFLEMLKHPGVNFRWFNSIVNEPDKYYLGSDSALAVDLVEFLFKKEIGGWRNLILEYVLHEALEKSGLRHEEIVLLTTKIFNPDMAADLENGRIRRGQTPLGLNLKEFINREYVTRRIACLTNANIGEVRERIYRVDREELAYLKDMILETASFDFSLADLAPQIYSDEEQVIRSERNADRRIEDWPLIGRVSSDIYENEGKRLGRREIDQLISFRYYECSYLRNSALRQLERAAAVRADLLPAIEMERVRILFANADIQEDLVHLTRTIREDSRYVENTIRNIHKERIAHADITGARIEFIGGGGNKKNYKVTFTIKDGREFTVVMGVCKQDMPVEGFAEEEGYLCNTEFELGENMRHLARKWEDLSRLRDKVVPQFGDVTFAQYTHEGDAFNGRGKSWVLVTDHPGYWKRHTVIPNVAVLSCEFIDGPTLEEMLYDDITSEEFNEASASGAEAVMKMAVYGDVYIGDPKPSNIMYSEKDKKFLVTDLDVMYKGGLDGAVKALERGKYYSEAAISIAHERTLDAADSMAQTDKYIPGVATEDDNVTRLRRIVDDIRFYPKSWGFIWREQPFYGAHPVSFIVPADFILNNIGVREFLEILATPTSMGTETFVIIVDAADEAQKRAVESLHLPLVASVEIVNPGRPGSSLTSERLGRLSAEYGVQTGGDRSGRLYFTAIMGNPVRPGEDIDYTMNSPAMIFVATLPGEDGVLSVAGVFASAIEQLLAYSGTTTPESVASGVYSRYALMRKPLEGRGRLYRIPSEYCSIKHPTPELAQAAREYPRAATGVTAPVEEIEITDETTALAVATRERTEIRLEDGNEQVLRSIAAAETIAETSEGRIGLILPAGMIMNEIGVREALQALSSQKTTFGGREVARFAVIVETTDPAEKAAIERLNLPLVEAVELFDRGMIRQERTEILKRKLRARGISNKDIGRLELPTEDISARVEELTTAGEGIYVGIPQIPQPGSMFSAYGAVAGVVRAIINQETTKIFVIDLPAIEHPSVQLQQDLENYRKAMEFLKHA</sequence>
<protein>
    <recommendedName>
        <fullName evidence="1">Phosphodiester glycosidase domain-containing protein</fullName>
    </recommendedName>
</protein>
<dbReference type="Proteomes" id="UP000230052">
    <property type="component" value="Unassembled WGS sequence"/>
</dbReference>
<reference evidence="2 3" key="1">
    <citation type="submission" date="2017-09" db="EMBL/GenBank/DDBJ databases">
        <title>Depth-based differentiation of microbial function through sediment-hosted aquifers and enrichment of novel symbionts in the deep terrestrial subsurface.</title>
        <authorList>
            <person name="Probst A.J."/>
            <person name="Ladd B."/>
            <person name="Jarett J.K."/>
            <person name="Geller-Mcgrath D.E."/>
            <person name="Sieber C.M."/>
            <person name="Emerson J.B."/>
            <person name="Anantharaman K."/>
            <person name="Thomas B.C."/>
            <person name="Malmstrom R."/>
            <person name="Stieglmeier M."/>
            <person name="Klingl A."/>
            <person name="Woyke T."/>
            <person name="Ryan C.M."/>
            <person name="Banfield J.F."/>
        </authorList>
    </citation>
    <scope>NUCLEOTIDE SEQUENCE [LARGE SCALE GENOMIC DNA]</scope>
    <source>
        <strain evidence="2">CG07_land_8_20_14_0_80_42_15</strain>
    </source>
</reference>
<dbReference type="Pfam" id="PF09992">
    <property type="entry name" value="NAGPA"/>
    <property type="match status" value="1"/>
</dbReference>